<comment type="caution">
    <text evidence="3">The sequence shown here is derived from an EMBL/GenBank/DDBJ whole genome shotgun (WGS) entry which is preliminary data.</text>
</comment>
<dbReference type="Gene3D" id="3.40.50.1820">
    <property type="entry name" value="alpha/beta hydrolase"/>
    <property type="match status" value="1"/>
</dbReference>
<evidence type="ECO:0000313" key="3">
    <source>
        <dbReference type="EMBL" id="NDU93780.1"/>
    </source>
</evidence>
<keyword evidence="4" id="KW-1185">Reference proteome</keyword>
<dbReference type="GO" id="GO:0016787">
    <property type="term" value="F:hydrolase activity"/>
    <property type="evidence" value="ECO:0007669"/>
    <property type="project" value="UniProtKB-KW"/>
</dbReference>
<dbReference type="RefSeq" id="WP_163942373.1">
    <property type="nucleotide sequence ID" value="NZ_JAAFZH010000001.1"/>
</dbReference>
<organism evidence="3 4">
    <name type="scientific">Spirosoma terrae</name>
    <dbReference type="NCBI Taxonomy" id="1968276"/>
    <lineage>
        <taxon>Bacteria</taxon>
        <taxon>Pseudomonadati</taxon>
        <taxon>Bacteroidota</taxon>
        <taxon>Cytophagia</taxon>
        <taxon>Cytophagales</taxon>
        <taxon>Cytophagaceae</taxon>
        <taxon>Spirosoma</taxon>
    </lineage>
</organism>
<accession>A0A6L9L0F9</accession>
<feature type="domain" description="AB hydrolase-1" evidence="2">
    <location>
        <begin position="36"/>
        <end position="276"/>
    </location>
</feature>
<dbReference type="Proteomes" id="UP000474175">
    <property type="component" value="Unassembled WGS sequence"/>
</dbReference>
<feature type="chain" id="PRO_5026837725" evidence="1">
    <location>
        <begin position="21"/>
        <end position="286"/>
    </location>
</feature>
<gene>
    <name evidence="3" type="ORF">GK108_02765</name>
</gene>
<dbReference type="Pfam" id="PF12697">
    <property type="entry name" value="Abhydrolase_6"/>
    <property type="match status" value="1"/>
</dbReference>
<protein>
    <submittedName>
        <fullName evidence="3">Alpha/beta hydrolase</fullName>
    </submittedName>
</protein>
<dbReference type="AlphaFoldDB" id="A0A6L9L0F9"/>
<sequence>MKTFLFAALLCVSMVGLSLAQPTSFNVSVTGKGQPIILIPGYSCSGEVWNETVAHLKDRYECHVLTLPGYAGVAPIQKPILQTVRDQIIQYIKNHNLKKPILMGHSLGAFMSLWVSSTHPALAGKIICIDGVPFISSMMNPNVKADSLRKSPMYNADMVAQNFVNLPNDTYEANMAKSMLSQVSDTTRARQIAHWSALSDRKTLGYTIVEMSTTDLRNDIASMEAPTLVLGSLYFNSEARTQQILNDQYKQLPHKKIAVAHTKHFIMYDDPAWFYRQIDGFLSESN</sequence>
<dbReference type="InterPro" id="IPR029058">
    <property type="entry name" value="AB_hydrolase_fold"/>
</dbReference>
<keyword evidence="3" id="KW-0378">Hydrolase</keyword>
<reference evidence="3 4" key="1">
    <citation type="submission" date="2020-02" db="EMBL/GenBank/DDBJ databases">
        <title>Draft genome sequence of two Spirosoma agri KCTC 52727 and Spirosoma terrae KCTC 52035.</title>
        <authorList>
            <person name="Rojas J."/>
            <person name="Ambika Manirajan B."/>
            <person name="Suarez C."/>
            <person name="Ratering S."/>
            <person name="Schnell S."/>
        </authorList>
    </citation>
    <scope>NUCLEOTIDE SEQUENCE [LARGE SCALE GENOMIC DNA]</scope>
    <source>
        <strain evidence="3 4">KCTC 52035</strain>
    </source>
</reference>
<name>A0A6L9L0F9_9BACT</name>
<dbReference type="PANTHER" id="PTHR43194">
    <property type="entry name" value="HYDROLASE ALPHA/BETA FOLD FAMILY"/>
    <property type="match status" value="1"/>
</dbReference>
<dbReference type="PANTHER" id="PTHR43194:SF2">
    <property type="entry name" value="PEROXISOMAL MEMBRANE PROTEIN LPX1"/>
    <property type="match status" value="1"/>
</dbReference>
<dbReference type="InterPro" id="IPR050228">
    <property type="entry name" value="Carboxylesterase_BioH"/>
</dbReference>
<proteinExistence type="predicted"/>
<evidence type="ECO:0000256" key="1">
    <source>
        <dbReference type="SAM" id="SignalP"/>
    </source>
</evidence>
<dbReference type="SUPFAM" id="SSF53474">
    <property type="entry name" value="alpha/beta-Hydrolases"/>
    <property type="match status" value="1"/>
</dbReference>
<evidence type="ECO:0000259" key="2">
    <source>
        <dbReference type="Pfam" id="PF12697"/>
    </source>
</evidence>
<dbReference type="EMBL" id="JAAFZH010000001">
    <property type="protein sequence ID" value="NDU93780.1"/>
    <property type="molecule type" value="Genomic_DNA"/>
</dbReference>
<keyword evidence="1" id="KW-0732">Signal</keyword>
<feature type="signal peptide" evidence="1">
    <location>
        <begin position="1"/>
        <end position="20"/>
    </location>
</feature>
<evidence type="ECO:0000313" key="4">
    <source>
        <dbReference type="Proteomes" id="UP000474175"/>
    </source>
</evidence>
<dbReference type="InterPro" id="IPR000073">
    <property type="entry name" value="AB_hydrolase_1"/>
</dbReference>